<dbReference type="Pfam" id="PF13432">
    <property type="entry name" value="TPR_16"/>
    <property type="match status" value="1"/>
</dbReference>
<evidence type="ECO:0000313" key="7">
    <source>
        <dbReference type="Proteomes" id="UP000032749"/>
    </source>
</evidence>
<dbReference type="InterPro" id="IPR051012">
    <property type="entry name" value="CellSynth/LPSAsmb/PSIAsmb"/>
</dbReference>
<dbReference type="EMBL" id="FO203512">
    <property type="protein sequence ID" value="CCK75574.1"/>
    <property type="molecule type" value="Genomic_DNA"/>
</dbReference>
<dbReference type="PANTHER" id="PTHR45586:SF1">
    <property type="entry name" value="LIPOPOLYSACCHARIDE ASSEMBLY PROTEIN B"/>
    <property type="match status" value="1"/>
</dbReference>
<feature type="domain" description="LapB rubredoxin metal binding" evidence="5">
    <location>
        <begin position="358"/>
        <end position="383"/>
    </location>
</feature>
<proteinExistence type="predicted"/>
<dbReference type="HOGENOM" id="CLU_059365_1_0_6"/>
<gene>
    <name evidence="6" type="ORF">OLEAN_C13980</name>
</gene>
<dbReference type="OrthoDB" id="507476at2"/>
<evidence type="ECO:0000256" key="4">
    <source>
        <dbReference type="SAM" id="Phobius"/>
    </source>
</evidence>
<sequence length="387" mass="44374">MTLPSDIDWVMFLLLVIAIACGWMLGRFQGGRSAALRMRRDTLPSIDFLLAENNDGALDRLLDVTEISDEAVELYLNLGRIFRDKGQTEKSIQLHQNLFSRTDLSDKAQLDVELELATDFLRAGLLDRAERLLIDLIEEEGHTYNQASRLLVQLYEEEQEWQSILELHKKSKLQDLPEITHRVAQAACEYANELFKKGDYLDSHQYLKLALRINPLCARANILFAQVASNQGEPKEAIRCYLKALKQDSNAMLAVLPDMMKCFIKIDDYKGLDKQLESHWQSNHAVEVLVARVKLLAQQGRQQYGIEVLLTELFQHPSNQGFFALVEMVVNEKAVLNSSQLMSVYDILRRIVETEYKYVCRSCGFKATEHYWRCPSCKDWASISAAH</sequence>
<keyword evidence="1" id="KW-0479">Metal-binding</keyword>
<dbReference type="Proteomes" id="UP000032749">
    <property type="component" value="Chromosome"/>
</dbReference>
<evidence type="ECO:0000256" key="1">
    <source>
        <dbReference type="ARBA" id="ARBA00022723"/>
    </source>
</evidence>
<dbReference type="SUPFAM" id="SSF81901">
    <property type="entry name" value="HCP-like"/>
    <property type="match status" value="1"/>
</dbReference>
<evidence type="ECO:0000259" key="5">
    <source>
        <dbReference type="Pfam" id="PF18073"/>
    </source>
</evidence>
<keyword evidence="7" id="KW-1185">Reference proteome</keyword>
<keyword evidence="2" id="KW-0677">Repeat</keyword>
<name>R4YT89_OLEAN</name>
<dbReference type="InterPro" id="IPR041166">
    <property type="entry name" value="Rubredoxin_2"/>
</dbReference>
<dbReference type="Pfam" id="PF18073">
    <property type="entry name" value="Zn_ribbon_LapB"/>
    <property type="match status" value="1"/>
</dbReference>
<keyword evidence="3" id="KW-0802">TPR repeat</keyword>
<dbReference type="PANTHER" id="PTHR45586">
    <property type="entry name" value="TPR REPEAT-CONTAINING PROTEIN PA4667"/>
    <property type="match status" value="1"/>
</dbReference>
<dbReference type="InterPro" id="IPR011990">
    <property type="entry name" value="TPR-like_helical_dom_sf"/>
</dbReference>
<dbReference type="SMART" id="SM00028">
    <property type="entry name" value="TPR"/>
    <property type="match status" value="3"/>
</dbReference>
<evidence type="ECO:0000256" key="2">
    <source>
        <dbReference type="ARBA" id="ARBA00022737"/>
    </source>
</evidence>
<dbReference type="KEGG" id="oai:OLEAN_C13980"/>
<dbReference type="AlphaFoldDB" id="R4YT89"/>
<reference evidence="6 7" key="1">
    <citation type="journal article" date="2013" name="Nat. Commun.">
        <title>Genome sequence and functional genomic analysis of the oil-degrading bacterium Oleispira antarctica.</title>
        <authorList>
            <person name="Kube M."/>
            <person name="Chernikova T.N."/>
            <person name="Al-Ramahi Y."/>
            <person name="Beloqui A."/>
            <person name="Lopez-Cortez N."/>
            <person name="Guazzaroni M.E."/>
            <person name="Heipieper H.J."/>
            <person name="Klages S."/>
            <person name="Kotsyurbenko O.R."/>
            <person name="Langer I."/>
            <person name="Nechitaylo T.Y."/>
            <person name="Lunsdorf H."/>
            <person name="Fernandez M."/>
            <person name="Juarez S."/>
            <person name="Ciordia S."/>
            <person name="Singer A."/>
            <person name="Kagan O."/>
            <person name="Egorova O."/>
            <person name="Petit P.A."/>
            <person name="Stogios P."/>
            <person name="Kim Y."/>
            <person name="Tchigvintsev A."/>
            <person name="Flick R."/>
            <person name="Denaro R."/>
            <person name="Genovese M."/>
            <person name="Albar J.P."/>
            <person name="Reva O.N."/>
            <person name="Martinez-Gomariz M."/>
            <person name="Tran H."/>
            <person name="Ferrer M."/>
            <person name="Savchenko A."/>
            <person name="Yakunin A.F."/>
            <person name="Yakimov M.M."/>
            <person name="Golyshina O.V."/>
            <person name="Reinhardt R."/>
            <person name="Golyshin P.N."/>
        </authorList>
    </citation>
    <scope>NUCLEOTIDE SEQUENCE [LARGE SCALE GENOMIC DNA]</scope>
</reference>
<keyword evidence="4" id="KW-0472">Membrane</keyword>
<protein>
    <recommendedName>
        <fullName evidence="5">LapB rubredoxin metal binding domain-containing protein</fullName>
    </recommendedName>
</protein>
<evidence type="ECO:0000256" key="3">
    <source>
        <dbReference type="ARBA" id="ARBA00022803"/>
    </source>
</evidence>
<dbReference type="Pfam" id="PF13176">
    <property type="entry name" value="TPR_7"/>
    <property type="match status" value="1"/>
</dbReference>
<dbReference type="STRING" id="698738.OLEAN_C13980"/>
<keyword evidence="4" id="KW-1133">Transmembrane helix</keyword>
<accession>R4YT89</accession>
<keyword evidence="4" id="KW-0812">Transmembrane</keyword>
<feature type="transmembrane region" description="Helical" evidence="4">
    <location>
        <begin position="12"/>
        <end position="30"/>
    </location>
</feature>
<dbReference type="Gene3D" id="1.25.40.10">
    <property type="entry name" value="Tetratricopeptide repeat domain"/>
    <property type="match status" value="2"/>
</dbReference>
<dbReference type="GO" id="GO:0046872">
    <property type="term" value="F:metal ion binding"/>
    <property type="evidence" value="ECO:0007669"/>
    <property type="project" value="UniProtKB-KW"/>
</dbReference>
<organism evidence="6 7">
    <name type="scientific">Oleispira antarctica RB-8</name>
    <dbReference type="NCBI Taxonomy" id="698738"/>
    <lineage>
        <taxon>Bacteria</taxon>
        <taxon>Pseudomonadati</taxon>
        <taxon>Pseudomonadota</taxon>
        <taxon>Gammaproteobacteria</taxon>
        <taxon>Oceanospirillales</taxon>
        <taxon>Oceanospirillaceae</taxon>
        <taxon>Oleispira</taxon>
    </lineage>
</organism>
<dbReference type="InterPro" id="IPR019734">
    <property type="entry name" value="TPR_rpt"/>
</dbReference>
<evidence type="ECO:0000313" key="6">
    <source>
        <dbReference type="EMBL" id="CCK75574.1"/>
    </source>
</evidence>